<feature type="region of interest" description="Disordered" evidence="4">
    <location>
        <begin position="444"/>
        <end position="509"/>
    </location>
</feature>
<accession>A0A8T0B4Q9</accession>
<dbReference type="PROSITE" id="PS50002">
    <property type="entry name" value="SH3"/>
    <property type="match status" value="1"/>
</dbReference>
<dbReference type="InterPro" id="IPR001660">
    <property type="entry name" value="SAM"/>
</dbReference>
<dbReference type="EMBL" id="JABFDY010000011">
    <property type="protein sequence ID" value="KAF7700955.1"/>
    <property type="molecule type" value="Genomic_DNA"/>
</dbReference>
<reference evidence="7" key="1">
    <citation type="submission" date="2020-08" db="EMBL/GenBank/DDBJ databases">
        <title>Chromosome-level assembly of Southern catfish (Silurus meridionalis) provides insights into visual adaptation to the nocturnal and benthic lifestyles.</title>
        <authorList>
            <person name="Zhang Y."/>
            <person name="Wang D."/>
            <person name="Peng Z."/>
        </authorList>
    </citation>
    <scope>NUCLEOTIDE SEQUENCE</scope>
    <source>
        <strain evidence="7">SWU-2019-XX</strain>
        <tissue evidence="7">Muscle</tissue>
    </source>
</reference>
<dbReference type="InterPro" id="IPR001452">
    <property type="entry name" value="SH3_domain"/>
</dbReference>
<dbReference type="SMART" id="SM00326">
    <property type="entry name" value="SH3"/>
    <property type="match status" value="1"/>
</dbReference>
<sequence length="509" mass="57012">MKECHRAQHNQKEGSTDSLYKAPRSSPDLTSWSPSLDGTKTCVALELLQTPTKQCMMESKTAKKKSHASALTRISDKAASGNLVYCPCIGKRDNLGHHQAEHANEDPFTMNTLTQEERLQRNERDYNVQKNYASLRVMLQRRASNASEKPRNKPKRSYSFGRFDSPKNQSKQEEHESTSKQGADGESPEVDHIKGGLGKKMKAISMTMRKKMGKKYVKELSEEMGEGVDGDQEAKQVANANEAQVKGCTKTSNSVESLFSLHSSQSSSSNGITSGSEGFCNIESLKLEEEVPDNIQFCGKAKVHTDFIPSPYDTESLKLKAGDMIDIISKSPNGIWTGMLNSKVGSFKFIYVDVLPEERVPVYRMENHRRSRRPRPKTLQEFLERLNLEGECLQEFVSSLLLNGYQTVEDLKDLKEQHLIELNMTDPEHRHRLLAATECLHYAESNSQREREGEEVPKSQSETVKAEPNDGESSPRDSGCYIASDCSDNSKEDAENHHSVPLSSSQAEV</sequence>
<dbReference type="InterPro" id="IPR036028">
    <property type="entry name" value="SH3-like_dom_sf"/>
</dbReference>
<dbReference type="PANTHER" id="PTHR12301">
    <property type="entry name" value="SAM-DOMAIN, SH3 AND NUCLEAR LOCALIZATION SIGNALS PROTEIN RELATED"/>
    <property type="match status" value="1"/>
</dbReference>
<evidence type="ECO:0000259" key="5">
    <source>
        <dbReference type="PROSITE" id="PS50002"/>
    </source>
</evidence>
<feature type="compositionally biased region" description="Basic and acidic residues" evidence="4">
    <location>
        <begin position="488"/>
        <end position="498"/>
    </location>
</feature>
<feature type="region of interest" description="Disordered" evidence="4">
    <location>
        <begin position="141"/>
        <end position="204"/>
    </location>
</feature>
<feature type="compositionally biased region" description="Basic and acidic residues" evidence="4">
    <location>
        <begin position="1"/>
        <end position="15"/>
    </location>
</feature>
<feature type="compositionally biased region" description="Basic and acidic residues" evidence="4">
    <location>
        <begin position="447"/>
        <end position="457"/>
    </location>
</feature>
<evidence type="ECO:0000313" key="8">
    <source>
        <dbReference type="Proteomes" id="UP000606274"/>
    </source>
</evidence>
<name>A0A8T0B4Q9_SILME</name>
<dbReference type="InterPro" id="IPR051725">
    <property type="entry name" value="SAM-SH3_domain_protein"/>
</dbReference>
<dbReference type="Gene3D" id="1.10.150.50">
    <property type="entry name" value="Transcription Factor, Ets-1"/>
    <property type="match status" value="1"/>
</dbReference>
<dbReference type="Pfam" id="PF12485">
    <property type="entry name" value="SPIDER"/>
    <property type="match status" value="1"/>
</dbReference>
<dbReference type="PANTHER" id="PTHR12301:SF4">
    <property type="entry name" value="SAM DOMAIN-CONTAINING PROTEIN SAMSN-1"/>
    <property type="match status" value="1"/>
</dbReference>
<dbReference type="InterPro" id="IPR013761">
    <property type="entry name" value="SAM/pointed_sf"/>
</dbReference>
<feature type="domain" description="SAM" evidence="6">
    <location>
        <begin position="374"/>
        <end position="443"/>
    </location>
</feature>
<dbReference type="SUPFAM" id="SSF50044">
    <property type="entry name" value="SH3-domain"/>
    <property type="match status" value="1"/>
</dbReference>
<comment type="caution">
    <text evidence="7">The sequence shown here is derived from an EMBL/GenBank/DDBJ whole genome shotgun (WGS) entry which is preliminary data.</text>
</comment>
<evidence type="ECO:0000256" key="1">
    <source>
        <dbReference type="ARBA" id="ARBA00022443"/>
    </source>
</evidence>
<organism evidence="7 8">
    <name type="scientific">Silurus meridionalis</name>
    <name type="common">Southern catfish</name>
    <name type="synonym">Silurus soldatovi meridionalis</name>
    <dbReference type="NCBI Taxonomy" id="175797"/>
    <lineage>
        <taxon>Eukaryota</taxon>
        <taxon>Metazoa</taxon>
        <taxon>Chordata</taxon>
        <taxon>Craniata</taxon>
        <taxon>Vertebrata</taxon>
        <taxon>Euteleostomi</taxon>
        <taxon>Actinopterygii</taxon>
        <taxon>Neopterygii</taxon>
        <taxon>Teleostei</taxon>
        <taxon>Ostariophysi</taxon>
        <taxon>Siluriformes</taxon>
        <taxon>Siluridae</taxon>
        <taxon>Silurus</taxon>
    </lineage>
</organism>
<evidence type="ECO:0000256" key="3">
    <source>
        <dbReference type="PROSITE-ProRule" id="PRU00192"/>
    </source>
</evidence>
<evidence type="ECO:0000313" key="7">
    <source>
        <dbReference type="EMBL" id="KAF7700955.1"/>
    </source>
</evidence>
<keyword evidence="2" id="KW-0597">Phosphoprotein</keyword>
<dbReference type="Gene3D" id="2.30.30.40">
    <property type="entry name" value="SH3 Domains"/>
    <property type="match status" value="1"/>
</dbReference>
<dbReference type="InterPro" id="IPR037623">
    <property type="entry name" value="SAMSN1_SAM"/>
</dbReference>
<dbReference type="AlphaFoldDB" id="A0A8T0B4Q9"/>
<feature type="domain" description="SH3" evidence="5">
    <location>
        <begin position="296"/>
        <end position="357"/>
    </location>
</feature>
<evidence type="ECO:0000259" key="6">
    <source>
        <dbReference type="PROSITE" id="PS50105"/>
    </source>
</evidence>
<keyword evidence="8" id="KW-1185">Reference proteome</keyword>
<proteinExistence type="predicted"/>
<evidence type="ECO:0000256" key="4">
    <source>
        <dbReference type="SAM" id="MobiDB-lite"/>
    </source>
</evidence>
<dbReference type="Pfam" id="PF07653">
    <property type="entry name" value="SH3_2"/>
    <property type="match status" value="1"/>
</dbReference>
<feature type="region of interest" description="Disordered" evidence="4">
    <location>
        <begin position="1"/>
        <end position="33"/>
    </location>
</feature>
<dbReference type="PROSITE" id="PS50105">
    <property type="entry name" value="SAM_DOMAIN"/>
    <property type="match status" value="1"/>
</dbReference>
<dbReference type="CDD" id="cd09561">
    <property type="entry name" value="SAM_SAMSN1"/>
    <property type="match status" value="1"/>
</dbReference>
<protein>
    <submittedName>
        <fullName evidence="7">Uncharacterized protein</fullName>
    </submittedName>
</protein>
<gene>
    <name evidence="7" type="ORF">HF521_002120</name>
</gene>
<dbReference type="SMART" id="SM00454">
    <property type="entry name" value="SAM"/>
    <property type="match status" value="1"/>
</dbReference>
<dbReference type="Pfam" id="PF00536">
    <property type="entry name" value="SAM_1"/>
    <property type="match status" value="1"/>
</dbReference>
<dbReference type="InterPro" id="IPR021090">
    <property type="entry name" value="SPIDER"/>
</dbReference>
<dbReference type="SUPFAM" id="SSF47769">
    <property type="entry name" value="SAM/Pointed domain"/>
    <property type="match status" value="1"/>
</dbReference>
<evidence type="ECO:0000256" key="2">
    <source>
        <dbReference type="ARBA" id="ARBA00022553"/>
    </source>
</evidence>
<dbReference type="Proteomes" id="UP000606274">
    <property type="component" value="Unassembled WGS sequence"/>
</dbReference>
<keyword evidence="1 3" id="KW-0728">SH3 domain</keyword>